<organism evidence="1 2">
    <name type="scientific">Trifolium pratense</name>
    <name type="common">Red clover</name>
    <dbReference type="NCBI Taxonomy" id="57577"/>
    <lineage>
        <taxon>Eukaryota</taxon>
        <taxon>Viridiplantae</taxon>
        <taxon>Streptophyta</taxon>
        <taxon>Embryophyta</taxon>
        <taxon>Tracheophyta</taxon>
        <taxon>Spermatophyta</taxon>
        <taxon>Magnoliopsida</taxon>
        <taxon>eudicotyledons</taxon>
        <taxon>Gunneridae</taxon>
        <taxon>Pentapetalae</taxon>
        <taxon>rosids</taxon>
        <taxon>fabids</taxon>
        <taxon>Fabales</taxon>
        <taxon>Fabaceae</taxon>
        <taxon>Papilionoideae</taxon>
        <taxon>50 kb inversion clade</taxon>
        <taxon>NPAAA clade</taxon>
        <taxon>Hologalegina</taxon>
        <taxon>IRL clade</taxon>
        <taxon>Trifolieae</taxon>
        <taxon>Trifolium</taxon>
    </lineage>
</organism>
<name>A0ACB0L8T1_TRIPR</name>
<protein>
    <submittedName>
        <fullName evidence="1">Uncharacterized protein</fullName>
    </submittedName>
</protein>
<evidence type="ECO:0000313" key="2">
    <source>
        <dbReference type="Proteomes" id="UP001177021"/>
    </source>
</evidence>
<gene>
    <name evidence="1" type="ORF">MILVUS5_LOCUS30730</name>
</gene>
<keyword evidence="2" id="KW-1185">Reference proteome</keyword>
<dbReference type="EMBL" id="CASHSV030000513">
    <property type="protein sequence ID" value="CAJ2665842.1"/>
    <property type="molecule type" value="Genomic_DNA"/>
</dbReference>
<sequence>MDRGHIQDISSSTTTQKPSINKIPYSTARLSHSVFNYSFPVTIGPKYLRLFFYPSTYTDGFNRYDASFTVISNGFTLLKDFNASLSADFEGVDTIYKEYIIYVGDDRRLDLSFIPSNGNSTNYAFINGIEVLSMPNDLYYTSPDDHGFSLVDTSYTQYSIQTNVALETDYRIRVGVQATESNIKDTNMLRNWNSNDTNYLRTPTSRDFISKDVTGTKNITVTPDYMAPKDLFRTSRDLGTNGTLNKLLNLTWEFPVDTGFYYLIRLHFCELDPMIKTQGDRVFIIYLQGCVAEDQADVLKWTDNQNGLAVHRNYAVFIPKSDDYYNNKNKKVNISLQMHPYSNSRETEFSDPFLNGLEIFKISDIDLDNLAGPNPDLIQDLNYPQVQEKKSKQRIGGMTIIEVIFEVVFGVMVISLVVFFVLRGKRETKEKKSKTTKESKSSTTSKWGPLSFSTTKSTKAHKIHLYHHIFAATFLSSRCVMPQITSMNYSLLALEDSAMCTKGTSTKV</sequence>
<evidence type="ECO:0000313" key="1">
    <source>
        <dbReference type="EMBL" id="CAJ2665842.1"/>
    </source>
</evidence>
<comment type="caution">
    <text evidence="1">The sequence shown here is derived from an EMBL/GenBank/DDBJ whole genome shotgun (WGS) entry which is preliminary data.</text>
</comment>
<accession>A0ACB0L8T1</accession>
<reference evidence="1" key="1">
    <citation type="submission" date="2023-10" db="EMBL/GenBank/DDBJ databases">
        <authorList>
            <person name="Rodriguez Cubillos JULIANA M."/>
            <person name="De Vega J."/>
        </authorList>
    </citation>
    <scope>NUCLEOTIDE SEQUENCE</scope>
</reference>
<dbReference type="Proteomes" id="UP001177021">
    <property type="component" value="Unassembled WGS sequence"/>
</dbReference>
<proteinExistence type="predicted"/>